<dbReference type="EMBL" id="LJIJ01002405">
    <property type="protein sequence ID" value="ODM89741.1"/>
    <property type="molecule type" value="Genomic_DNA"/>
</dbReference>
<comment type="caution">
    <text evidence="1">The sequence shown here is derived from an EMBL/GenBank/DDBJ whole genome shotgun (WGS) entry which is preliminary data.</text>
</comment>
<keyword evidence="2" id="KW-1185">Reference proteome</keyword>
<organism evidence="1 2">
    <name type="scientific">Orchesella cincta</name>
    <name type="common">Springtail</name>
    <name type="synonym">Podura cincta</name>
    <dbReference type="NCBI Taxonomy" id="48709"/>
    <lineage>
        <taxon>Eukaryota</taxon>
        <taxon>Metazoa</taxon>
        <taxon>Ecdysozoa</taxon>
        <taxon>Arthropoda</taxon>
        <taxon>Hexapoda</taxon>
        <taxon>Collembola</taxon>
        <taxon>Entomobryomorpha</taxon>
        <taxon>Entomobryoidea</taxon>
        <taxon>Orchesellidae</taxon>
        <taxon>Orchesellinae</taxon>
        <taxon>Orchesella</taxon>
    </lineage>
</organism>
<protein>
    <submittedName>
        <fullName evidence="1">Uncharacterized protein</fullName>
    </submittedName>
</protein>
<dbReference type="AlphaFoldDB" id="A0A1D2M9X7"/>
<dbReference type="OrthoDB" id="8283836at2759"/>
<evidence type="ECO:0000313" key="2">
    <source>
        <dbReference type="Proteomes" id="UP000094527"/>
    </source>
</evidence>
<reference evidence="1 2" key="1">
    <citation type="journal article" date="2016" name="Genome Biol. Evol.">
        <title>Gene Family Evolution Reflects Adaptation to Soil Environmental Stressors in the Genome of the Collembolan Orchesella cincta.</title>
        <authorList>
            <person name="Faddeeva-Vakhrusheva A."/>
            <person name="Derks M.F."/>
            <person name="Anvar S.Y."/>
            <person name="Agamennone V."/>
            <person name="Suring W."/>
            <person name="Smit S."/>
            <person name="van Straalen N.M."/>
            <person name="Roelofs D."/>
        </authorList>
    </citation>
    <scope>NUCLEOTIDE SEQUENCE [LARGE SCALE GENOMIC DNA]</scope>
    <source>
        <tissue evidence="1">Mixed pool</tissue>
    </source>
</reference>
<dbReference type="Proteomes" id="UP000094527">
    <property type="component" value="Unassembled WGS sequence"/>
</dbReference>
<evidence type="ECO:0000313" key="1">
    <source>
        <dbReference type="EMBL" id="ODM89741.1"/>
    </source>
</evidence>
<gene>
    <name evidence="1" type="ORF">Ocin01_16940</name>
</gene>
<proteinExistence type="predicted"/>
<name>A0A1D2M9X7_ORCCI</name>
<accession>A0A1D2M9X7</accession>
<sequence length="52" mass="5817">MGLLLPANAGHNWNCYILPKPKETYIQVNANYSDVVTTWVLFLLLYCASVAS</sequence>